<dbReference type="InterPro" id="IPR046357">
    <property type="entry name" value="PPIase_dom_sf"/>
</dbReference>
<dbReference type="InterPro" id="IPR023058">
    <property type="entry name" value="PPIase_PpiC_CS"/>
</dbReference>
<comment type="similarity">
    <text evidence="2">Belongs to the PpiC/parvulin rotamase family.</text>
</comment>
<evidence type="ECO:0000259" key="10">
    <source>
        <dbReference type="PROSITE" id="PS50198"/>
    </source>
</evidence>
<keyword evidence="12" id="KW-1185">Reference proteome</keyword>
<dbReference type="Gene3D" id="3.10.50.40">
    <property type="match status" value="1"/>
</dbReference>
<evidence type="ECO:0000256" key="6">
    <source>
        <dbReference type="ARBA" id="ARBA00030642"/>
    </source>
</evidence>
<dbReference type="SUPFAM" id="SSF109998">
    <property type="entry name" value="Triger factor/SurA peptide-binding domain-like"/>
    <property type="match status" value="1"/>
</dbReference>
<dbReference type="AlphaFoldDB" id="A0A840WWD4"/>
<dbReference type="InterPro" id="IPR050245">
    <property type="entry name" value="PrsA_foldase"/>
</dbReference>
<evidence type="ECO:0000256" key="4">
    <source>
        <dbReference type="ARBA" id="ARBA00018370"/>
    </source>
</evidence>
<proteinExistence type="inferred from homology"/>
<evidence type="ECO:0000256" key="3">
    <source>
        <dbReference type="ARBA" id="ARBA00013194"/>
    </source>
</evidence>
<dbReference type="GO" id="GO:0003755">
    <property type="term" value="F:peptidyl-prolyl cis-trans isomerase activity"/>
    <property type="evidence" value="ECO:0007669"/>
    <property type="project" value="UniProtKB-KW"/>
</dbReference>
<reference evidence="11 12" key="1">
    <citation type="submission" date="2020-08" db="EMBL/GenBank/DDBJ databases">
        <title>Genomic Encyclopedia of Type Strains, Phase IV (KMG-IV): sequencing the most valuable type-strain genomes for metagenomic binning, comparative biology and taxonomic classification.</title>
        <authorList>
            <person name="Goeker M."/>
        </authorList>
    </citation>
    <scope>NUCLEOTIDE SEQUENCE [LARGE SCALE GENOMIC DNA]</scope>
    <source>
        <strain evidence="11 12">DSM 103377</strain>
    </source>
</reference>
<evidence type="ECO:0000313" key="11">
    <source>
        <dbReference type="EMBL" id="MBB5514025.1"/>
    </source>
</evidence>
<dbReference type="PANTHER" id="PTHR47245:SF2">
    <property type="entry name" value="PEPTIDYL-PROLYL CIS-TRANS ISOMERASE HP_0175-RELATED"/>
    <property type="match status" value="1"/>
</dbReference>
<evidence type="ECO:0000256" key="1">
    <source>
        <dbReference type="ARBA" id="ARBA00000971"/>
    </source>
</evidence>
<protein>
    <recommendedName>
        <fullName evidence="4">Parvulin-like PPIase</fullName>
        <ecNumber evidence="3">5.2.1.8</ecNumber>
    </recommendedName>
    <alternativeName>
        <fullName evidence="6">Peptidyl-prolyl cis-trans isomerase plp</fullName>
    </alternativeName>
    <alternativeName>
        <fullName evidence="7">Rotamase plp</fullName>
    </alternativeName>
</protein>
<dbReference type="PROSITE" id="PS50198">
    <property type="entry name" value="PPIC_PPIASE_2"/>
    <property type="match status" value="1"/>
</dbReference>
<dbReference type="InterPro" id="IPR000297">
    <property type="entry name" value="PPIase_PpiC"/>
</dbReference>
<evidence type="ECO:0000256" key="5">
    <source>
        <dbReference type="ARBA" id="ARBA00023110"/>
    </source>
</evidence>
<dbReference type="RefSeq" id="WP_246413487.1">
    <property type="nucleotide sequence ID" value="NZ_JACIJS010000001.1"/>
</dbReference>
<evidence type="ECO:0000256" key="2">
    <source>
        <dbReference type="ARBA" id="ARBA00007656"/>
    </source>
</evidence>
<dbReference type="Proteomes" id="UP000553766">
    <property type="component" value="Unassembled WGS sequence"/>
</dbReference>
<keyword evidence="5 8" id="KW-0697">Rotamase</keyword>
<dbReference type="Pfam" id="PF00639">
    <property type="entry name" value="Rotamase"/>
    <property type="match status" value="1"/>
</dbReference>
<name>A0A840WWD4_9RHOB</name>
<keyword evidence="9" id="KW-0732">Signal</keyword>
<gene>
    <name evidence="11" type="ORF">FHS89_000023</name>
</gene>
<evidence type="ECO:0000256" key="7">
    <source>
        <dbReference type="ARBA" id="ARBA00031484"/>
    </source>
</evidence>
<dbReference type="EMBL" id="JACIJS010000001">
    <property type="protein sequence ID" value="MBB5514025.1"/>
    <property type="molecule type" value="Genomic_DNA"/>
</dbReference>
<evidence type="ECO:0000256" key="8">
    <source>
        <dbReference type="PROSITE-ProRule" id="PRU00278"/>
    </source>
</evidence>
<dbReference type="SUPFAM" id="SSF54534">
    <property type="entry name" value="FKBP-like"/>
    <property type="match status" value="1"/>
</dbReference>
<dbReference type="EC" id="5.2.1.8" evidence="3"/>
<dbReference type="InterPro" id="IPR027304">
    <property type="entry name" value="Trigger_fact/SurA_dom_sf"/>
</dbReference>
<evidence type="ECO:0000313" key="12">
    <source>
        <dbReference type="Proteomes" id="UP000553766"/>
    </source>
</evidence>
<feature type="chain" id="PRO_5032904189" description="Parvulin-like PPIase" evidence="9">
    <location>
        <begin position="24"/>
        <end position="296"/>
    </location>
</feature>
<feature type="signal peptide" evidence="9">
    <location>
        <begin position="1"/>
        <end position="23"/>
    </location>
</feature>
<dbReference type="PANTHER" id="PTHR47245">
    <property type="entry name" value="PEPTIDYLPROLYL ISOMERASE"/>
    <property type="match status" value="1"/>
</dbReference>
<organism evidence="11 12">
    <name type="scientific">Rubricella aquisinus</name>
    <dbReference type="NCBI Taxonomy" id="2028108"/>
    <lineage>
        <taxon>Bacteria</taxon>
        <taxon>Pseudomonadati</taxon>
        <taxon>Pseudomonadota</taxon>
        <taxon>Alphaproteobacteria</taxon>
        <taxon>Rhodobacterales</taxon>
        <taxon>Paracoccaceae</taxon>
        <taxon>Rubricella</taxon>
    </lineage>
</organism>
<keyword evidence="8 11" id="KW-0413">Isomerase</keyword>
<comment type="catalytic activity">
    <reaction evidence="1">
        <text>[protein]-peptidylproline (omega=180) = [protein]-peptidylproline (omega=0)</text>
        <dbReference type="Rhea" id="RHEA:16237"/>
        <dbReference type="Rhea" id="RHEA-COMP:10747"/>
        <dbReference type="Rhea" id="RHEA-COMP:10748"/>
        <dbReference type="ChEBI" id="CHEBI:83833"/>
        <dbReference type="ChEBI" id="CHEBI:83834"/>
        <dbReference type="EC" id="5.2.1.8"/>
    </reaction>
</comment>
<feature type="domain" description="PpiC" evidence="10">
    <location>
        <begin position="149"/>
        <end position="238"/>
    </location>
</feature>
<evidence type="ECO:0000256" key="9">
    <source>
        <dbReference type="SAM" id="SignalP"/>
    </source>
</evidence>
<accession>A0A840WWD4</accession>
<dbReference type="PROSITE" id="PS01096">
    <property type="entry name" value="PPIC_PPIASE_1"/>
    <property type="match status" value="1"/>
</dbReference>
<dbReference type="Gene3D" id="1.10.8.1040">
    <property type="match status" value="1"/>
</dbReference>
<sequence>MTHLAKAFGAVCLPMLTALPLYAQTTTETPAETPVQAPSLATVLATVNGTDITLGHVVSLRGSLPEQYRQFPAEVLYPGLIDQLIDQTLLANKAEADGLAALPGVTQTLENERRGLLANLGLEALLDAAVTDEALQAAYEEAISGMEQTEEFNASHILVETEEEANALVTRLENGADFAALAREASIGPSGPNGGNLGWFGPGQMVPTFDATVQALTVGEISAPVETQFGWHVVILNDQRLAPLPTLAELSGQLGDQLRQQTVRNEIESLRDAAEITETALDVDPSILLALPLYQE</sequence>
<comment type="caution">
    <text evidence="11">The sequence shown here is derived from an EMBL/GenBank/DDBJ whole genome shotgun (WGS) entry which is preliminary data.</text>
</comment>